<dbReference type="Proteomes" id="UP000177982">
    <property type="component" value="Unassembled WGS sequence"/>
</dbReference>
<evidence type="ECO:0000313" key="14">
    <source>
        <dbReference type="Proteomes" id="UP000177982"/>
    </source>
</evidence>
<sequence length="480" mass="53553">MKKGGSMCGLIGVVAEDGSVSVSEELYAGLWSLQHRGKESAGIVTYGGLQYRDRREMGTVDVVFRNNHLSELSGNAGIGHVRYSTAGASCPENVQPIEGVYRSTPFWIAHNGNLTNTRELRDECMRRGYFFRTTTDTEVIAALIYFNERYDFLDAVRSALSRIRGTYSLVLLYKDSVYGIRDSSGNRPLVYGERRGIRVIASESVACDVLGIPYVADFSAGMIRKITPGHAGALFPVSAGSVLQLPEAKKFCIFEYVYFSRPDARFDGRRVKAAQRQMGRNLWRESPVDADVVVPVLDSGKYAAEGFSRESGIPMEESLFRSHYVGRTFIEPLQERREKGMQIKFNPIAEEVSGKRVAVVDDSIVRATAAKKVTHLLRKAGAQEVHLRISSPPYRHPCYYGIDTYRIEGELIAKRHNGNIEEIRKEIGVDSLGYLSLAGLVRSILEVSGKKSQLRENNFCHACFSGEYHIRVFENGDGNE</sequence>
<dbReference type="NCBIfam" id="TIGR01134">
    <property type="entry name" value="purF"/>
    <property type="match status" value="1"/>
</dbReference>
<dbReference type="PROSITE" id="PS51278">
    <property type="entry name" value="GATASE_TYPE_2"/>
    <property type="match status" value="1"/>
</dbReference>
<evidence type="ECO:0000256" key="2">
    <source>
        <dbReference type="ARBA" id="ARBA00010138"/>
    </source>
</evidence>
<feature type="active site" description="Nucleophile" evidence="7 9">
    <location>
        <position position="8"/>
    </location>
</feature>
<evidence type="ECO:0000256" key="3">
    <source>
        <dbReference type="ARBA" id="ARBA00022676"/>
    </source>
</evidence>
<evidence type="ECO:0000256" key="7">
    <source>
        <dbReference type="HAMAP-Rule" id="MF_01931"/>
    </source>
</evidence>
<dbReference type="InterPro" id="IPR029055">
    <property type="entry name" value="Ntn_hydrolases_N"/>
</dbReference>
<dbReference type="PANTHER" id="PTHR11907">
    <property type="entry name" value="AMIDOPHOSPHORIBOSYLTRANSFERASE"/>
    <property type="match status" value="1"/>
</dbReference>
<dbReference type="GO" id="GO:0004044">
    <property type="term" value="F:amidophosphoribosyltransferase activity"/>
    <property type="evidence" value="ECO:0007669"/>
    <property type="project" value="UniProtKB-UniRule"/>
</dbReference>
<evidence type="ECO:0000256" key="6">
    <source>
        <dbReference type="ARBA" id="ARBA00022962"/>
    </source>
</evidence>
<evidence type="ECO:0000256" key="8">
    <source>
        <dbReference type="PIRNR" id="PIRNR000485"/>
    </source>
</evidence>
<name>A0A1G2L832_9BACT</name>
<dbReference type="AlphaFoldDB" id="A0A1G2L832"/>
<feature type="binding site" evidence="7 11">
    <location>
        <position position="460"/>
    </location>
    <ligand>
        <name>[4Fe-4S] cluster</name>
        <dbReference type="ChEBI" id="CHEBI:49883"/>
    </ligand>
</feature>
<evidence type="ECO:0000256" key="11">
    <source>
        <dbReference type="PIRSR" id="PIRSR000485-3"/>
    </source>
</evidence>
<dbReference type="Pfam" id="PF13522">
    <property type="entry name" value="GATase_6"/>
    <property type="match status" value="1"/>
</dbReference>
<dbReference type="CDD" id="cd06223">
    <property type="entry name" value="PRTases_typeI"/>
    <property type="match status" value="1"/>
</dbReference>
<comment type="catalytic activity">
    <reaction evidence="7 8">
        <text>5-phospho-beta-D-ribosylamine + L-glutamate + diphosphate = 5-phospho-alpha-D-ribose 1-diphosphate + L-glutamine + H2O</text>
        <dbReference type="Rhea" id="RHEA:14905"/>
        <dbReference type="ChEBI" id="CHEBI:15377"/>
        <dbReference type="ChEBI" id="CHEBI:29985"/>
        <dbReference type="ChEBI" id="CHEBI:33019"/>
        <dbReference type="ChEBI" id="CHEBI:58017"/>
        <dbReference type="ChEBI" id="CHEBI:58359"/>
        <dbReference type="ChEBI" id="CHEBI:58681"/>
        <dbReference type="EC" id="2.4.2.14"/>
    </reaction>
</comment>
<dbReference type="GO" id="GO:0051539">
    <property type="term" value="F:4 iron, 4 sulfur cluster binding"/>
    <property type="evidence" value="ECO:0007669"/>
    <property type="project" value="UniProtKB-KW"/>
</dbReference>
<comment type="caution">
    <text evidence="13">The sequence shown here is derived from an EMBL/GenBank/DDBJ whole genome shotgun (WGS) entry which is preliminary data.</text>
</comment>
<dbReference type="InterPro" id="IPR005854">
    <property type="entry name" value="PurF"/>
</dbReference>
<feature type="binding site" evidence="7 10">
    <location>
        <position position="361"/>
    </location>
    <ligand>
        <name>Mg(2+)</name>
        <dbReference type="ChEBI" id="CHEBI:18420"/>
    </ligand>
</feature>
<keyword evidence="6 7" id="KW-0315">Glutamine amidotransferase</keyword>
<keyword evidence="7 11" id="KW-0408">Iron</keyword>
<dbReference type="InterPro" id="IPR017932">
    <property type="entry name" value="GATase_2_dom"/>
</dbReference>
<evidence type="ECO:0000256" key="4">
    <source>
        <dbReference type="ARBA" id="ARBA00022679"/>
    </source>
</evidence>
<keyword evidence="7 10" id="KW-0460">Magnesium</keyword>
<evidence type="ECO:0000256" key="9">
    <source>
        <dbReference type="PIRSR" id="PIRSR000485-1"/>
    </source>
</evidence>
<dbReference type="InterPro" id="IPR029057">
    <property type="entry name" value="PRTase-like"/>
</dbReference>
<dbReference type="GO" id="GO:0006189">
    <property type="term" value="P:'de novo' IMP biosynthetic process"/>
    <property type="evidence" value="ECO:0007669"/>
    <property type="project" value="UniProtKB-UniRule"/>
</dbReference>
<evidence type="ECO:0000259" key="12">
    <source>
        <dbReference type="PROSITE" id="PS51278"/>
    </source>
</evidence>
<keyword evidence="7 10" id="KW-0479">Metal-binding</keyword>
<feature type="binding site" evidence="7 10">
    <location>
        <position position="299"/>
    </location>
    <ligand>
        <name>Mg(2+)</name>
        <dbReference type="ChEBI" id="CHEBI:18420"/>
    </ligand>
</feature>
<keyword evidence="7 11" id="KW-0411">Iron-sulfur</keyword>
<dbReference type="Gene3D" id="3.40.50.2020">
    <property type="match status" value="1"/>
</dbReference>
<dbReference type="EC" id="2.4.2.14" evidence="7"/>
<comment type="cofactor">
    <cofactor evidence="7 11">
        <name>[4Fe-4S] cluster</name>
        <dbReference type="ChEBI" id="CHEBI:49883"/>
    </cofactor>
    <text evidence="7 11">Binds 1 [4Fe-4S] cluster per subunit.</text>
</comment>
<organism evidence="13 14">
    <name type="scientific">Candidatus Sungbacteria bacterium RIFCSPLOWO2_01_FULL_47_10</name>
    <dbReference type="NCBI Taxonomy" id="1802276"/>
    <lineage>
        <taxon>Bacteria</taxon>
        <taxon>Candidatus Sungiibacteriota</taxon>
    </lineage>
</organism>
<evidence type="ECO:0000256" key="5">
    <source>
        <dbReference type="ARBA" id="ARBA00022755"/>
    </source>
</evidence>
<comment type="similarity">
    <text evidence="2 7 8">In the C-terminal section; belongs to the purine/pyrimidine phosphoribosyltransferase family.</text>
</comment>
<dbReference type="EMBL" id="MHQO01000003">
    <property type="protein sequence ID" value="OHA07803.1"/>
    <property type="molecule type" value="Genomic_DNA"/>
</dbReference>
<gene>
    <name evidence="7" type="primary">purF</name>
    <name evidence="13" type="ORF">A2934_02940</name>
</gene>
<comment type="function">
    <text evidence="7">Catalyzes the formation of phosphoribosylamine from phosphoribosylpyrophosphate (PRPP) and glutamine.</text>
</comment>
<evidence type="ECO:0000313" key="13">
    <source>
        <dbReference type="EMBL" id="OHA07803.1"/>
    </source>
</evidence>
<dbReference type="GO" id="GO:0009113">
    <property type="term" value="P:purine nucleobase biosynthetic process"/>
    <property type="evidence" value="ECO:0007669"/>
    <property type="project" value="UniProtKB-UniRule"/>
</dbReference>
<keyword evidence="5 7" id="KW-0658">Purine biosynthesis</keyword>
<protein>
    <recommendedName>
        <fullName evidence="7">Amidophosphoribosyltransferase</fullName>
        <shortName evidence="7">ATase</shortName>
        <ecNumber evidence="7">2.4.2.14</ecNumber>
    </recommendedName>
    <alternativeName>
        <fullName evidence="7">Glutamine phosphoribosylpyrophosphate amidotransferase</fullName>
        <shortName evidence="7">GPATase</shortName>
    </alternativeName>
</protein>
<keyword evidence="3 7" id="KW-0328">Glycosyltransferase</keyword>
<dbReference type="InterPro" id="IPR000836">
    <property type="entry name" value="PRTase_dom"/>
</dbReference>
<proteinExistence type="inferred from homology"/>
<feature type="binding site" evidence="7 11">
    <location>
        <position position="398"/>
    </location>
    <ligand>
        <name>[4Fe-4S] cluster</name>
        <dbReference type="ChEBI" id="CHEBI:49883"/>
    </ligand>
</feature>
<feature type="binding site" evidence="7 11">
    <location>
        <position position="463"/>
    </location>
    <ligand>
        <name>[4Fe-4S] cluster</name>
        <dbReference type="ChEBI" id="CHEBI:49883"/>
    </ligand>
</feature>
<dbReference type="PIRSF" id="PIRSF000485">
    <property type="entry name" value="Amd_phspho_trans"/>
    <property type="match status" value="1"/>
</dbReference>
<accession>A0A1G2L832</accession>
<keyword evidence="7" id="KW-0004">4Fe-4S</keyword>
<dbReference type="SUPFAM" id="SSF53271">
    <property type="entry name" value="PRTase-like"/>
    <property type="match status" value="1"/>
</dbReference>
<evidence type="ECO:0000256" key="10">
    <source>
        <dbReference type="PIRSR" id="PIRSR000485-2"/>
    </source>
</evidence>
<evidence type="ECO:0000256" key="1">
    <source>
        <dbReference type="ARBA" id="ARBA00005209"/>
    </source>
</evidence>
<keyword evidence="4 7" id="KW-0808">Transferase</keyword>
<dbReference type="Gene3D" id="3.60.20.10">
    <property type="entry name" value="Glutamine Phosphoribosylpyrophosphate, subunit 1, domain 1"/>
    <property type="match status" value="1"/>
</dbReference>
<dbReference type="HAMAP" id="MF_01931">
    <property type="entry name" value="PurF"/>
    <property type="match status" value="1"/>
</dbReference>
<feature type="binding site" evidence="7 10">
    <location>
        <position position="362"/>
    </location>
    <ligand>
        <name>Mg(2+)</name>
        <dbReference type="ChEBI" id="CHEBI:18420"/>
    </ligand>
</feature>
<feature type="domain" description="Glutamine amidotransferase type-2" evidence="12">
    <location>
        <begin position="8"/>
        <end position="237"/>
    </location>
</feature>
<comment type="cofactor">
    <cofactor evidence="7 10">
        <name>Mg(2+)</name>
        <dbReference type="ChEBI" id="CHEBI:18420"/>
    </cofactor>
    <text evidence="7 10">Binds 1 Mg(2+) ion per subunit.</text>
</comment>
<comment type="pathway">
    <text evidence="1 7 8">Purine metabolism; IMP biosynthesis via de novo pathway; N(1)-(5-phospho-D-ribosyl)glycinamide from 5-phospho-alpha-D-ribose 1-diphosphate: step 1/2.</text>
</comment>
<feature type="binding site" evidence="7 11">
    <location>
        <position position="252"/>
    </location>
    <ligand>
        <name>[4Fe-4S] cluster</name>
        <dbReference type="ChEBI" id="CHEBI:49883"/>
    </ligand>
</feature>
<dbReference type="UniPathway" id="UPA00074">
    <property type="reaction ID" value="UER00124"/>
</dbReference>
<reference evidence="13 14" key="1">
    <citation type="journal article" date="2016" name="Nat. Commun.">
        <title>Thousands of microbial genomes shed light on interconnected biogeochemical processes in an aquifer system.</title>
        <authorList>
            <person name="Anantharaman K."/>
            <person name="Brown C.T."/>
            <person name="Hug L.A."/>
            <person name="Sharon I."/>
            <person name="Castelle C.J."/>
            <person name="Probst A.J."/>
            <person name="Thomas B.C."/>
            <person name="Singh A."/>
            <person name="Wilkins M.J."/>
            <person name="Karaoz U."/>
            <person name="Brodie E.L."/>
            <person name="Williams K.H."/>
            <person name="Hubbard S.S."/>
            <person name="Banfield J.F."/>
        </authorList>
    </citation>
    <scope>NUCLEOTIDE SEQUENCE [LARGE SCALE GENOMIC DNA]</scope>
</reference>
<dbReference type="GO" id="GO:0000287">
    <property type="term" value="F:magnesium ion binding"/>
    <property type="evidence" value="ECO:0007669"/>
    <property type="project" value="UniProtKB-UniRule"/>
</dbReference>
<dbReference type="SUPFAM" id="SSF56235">
    <property type="entry name" value="N-terminal nucleophile aminohydrolases (Ntn hydrolases)"/>
    <property type="match status" value="1"/>
</dbReference>